<keyword evidence="2" id="KW-1185">Reference proteome</keyword>
<dbReference type="Proteomes" id="UP000789572">
    <property type="component" value="Unassembled WGS sequence"/>
</dbReference>
<name>A0A9N9E663_9GLOM</name>
<dbReference type="AlphaFoldDB" id="A0A9N9E663"/>
<accession>A0A9N9E663</accession>
<sequence length="64" mass="7473">EKNMTKNNHAPSLPEEEINKIVWELSDTSEDELTDLTSQLKEIVDRERKKAFQAGFEEGKKLRK</sequence>
<evidence type="ECO:0000313" key="2">
    <source>
        <dbReference type="Proteomes" id="UP000789572"/>
    </source>
</evidence>
<protein>
    <submittedName>
        <fullName evidence="1">7851_t:CDS:1</fullName>
    </submittedName>
</protein>
<evidence type="ECO:0000313" key="1">
    <source>
        <dbReference type="EMBL" id="CAG8661341.1"/>
    </source>
</evidence>
<proteinExistence type="predicted"/>
<feature type="non-terminal residue" evidence="1">
    <location>
        <position position="1"/>
    </location>
</feature>
<reference evidence="1" key="1">
    <citation type="submission" date="2021-06" db="EMBL/GenBank/DDBJ databases">
        <authorList>
            <person name="Kallberg Y."/>
            <person name="Tangrot J."/>
            <person name="Rosling A."/>
        </authorList>
    </citation>
    <scope>NUCLEOTIDE SEQUENCE</scope>
    <source>
        <strain evidence="1">IA702</strain>
    </source>
</reference>
<gene>
    <name evidence="1" type="ORF">POCULU_LOCUS10474</name>
</gene>
<comment type="caution">
    <text evidence="1">The sequence shown here is derived from an EMBL/GenBank/DDBJ whole genome shotgun (WGS) entry which is preliminary data.</text>
</comment>
<dbReference type="EMBL" id="CAJVPJ010005429">
    <property type="protein sequence ID" value="CAG8661341.1"/>
    <property type="molecule type" value="Genomic_DNA"/>
</dbReference>
<organism evidence="1 2">
    <name type="scientific">Paraglomus occultum</name>
    <dbReference type="NCBI Taxonomy" id="144539"/>
    <lineage>
        <taxon>Eukaryota</taxon>
        <taxon>Fungi</taxon>
        <taxon>Fungi incertae sedis</taxon>
        <taxon>Mucoromycota</taxon>
        <taxon>Glomeromycotina</taxon>
        <taxon>Glomeromycetes</taxon>
        <taxon>Paraglomerales</taxon>
        <taxon>Paraglomeraceae</taxon>
        <taxon>Paraglomus</taxon>
    </lineage>
</organism>